<keyword evidence="4" id="KW-0539">Nucleus</keyword>
<dbReference type="EMBL" id="CAXKWB010090131">
    <property type="protein sequence ID" value="CAL4214685.1"/>
    <property type="molecule type" value="Genomic_DNA"/>
</dbReference>
<dbReference type="Proteomes" id="UP001497623">
    <property type="component" value="Unassembled WGS sequence"/>
</dbReference>
<comment type="caution">
    <text evidence="6">The sequence shown here is derived from an EMBL/GenBank/DDBJ whole genome shotgun (WGS) entry which is preliminary data.</text>
</comment>
<accession>A0AAV2SMN5</accession>
<dbReference type="GO" id="GO:0005730">
    <property type="term" value="C:nucleolus"/>
    <property type="evidence" value="ECO:0007669"/>
    <property type="project" value="UniProtKB-SubCell"/>
</dbReference>
<comment type="similarity">
    <text evidence="2">Belongs to the NOP16 family.</text>
</comment>
<keyword evidence="5" id="KW-1133">Transmembrane helix</keyword>
<evidence type="ECO:0000256" key="4">
    <source>
        <dbReference type="ARBA" id="ARBA00023242"/>
    </source>
</evidence>
<evidence type="ECO:0000256" key="2">
    <source>
        <dbReference type="ARBA" id="ARBA00008479"/>
    </source>
</evidence>
<evidence type="ECO:0000256" key="1">
    <source>
        <dbReference type="ARBA" id="ARBA00004604"/>
    </source>
</evidence>
<dbReference type="Pfam" id="PF09420">
    <property type="entry name" value="Nop16"/>
    <property type="match status" value="1"/>
</dbReference>
<evidence type="ECO:0000313" key="7">
    <source>
        <dbReference type="Proteomes" id="UP001497623"/>
    </source>
</evidence>
<feature type="transmembrane region" description="Helical" evidence="5">
    <location>
        <begin position="32"/>
        <end position="53"/>
    </location>
</feature>
<sequence length="191" mass="22363">MEVDLGKIYGLNALRDGAVLFSKLCRNVECQIIFIFGEGWGCMSLLLSTPIYMMKLLKNINDKCFDILEPKESDVTTTSKAPKKKKNNVANKLEEQAESKKGRNFRLPKDKIRWITYMMDKYGDDYKAMARDPKNYFQDTWKQIRGKVRQFQSIPEQYAPYLKQRGLLTEEYIEKQKQEKPTCESDGEFDI</sequence>
<keyword evidence="5" id="KW-0812">Transmembrane</keyword>
<dbReference type="GO" id="GO:0042273">
    <property type="term" value="P:ribosomal large subunit biogenesis"/>
    <property type="evidence" value="ECO:0007669"/>
    <property type="project" value="TreeGrafter"/>
</dbReference>
<name>A0AAV2SMN5_MEGNR</name>
<comment type="subcellular location">
    <subcellularLocation>
        <location evidence="1">Nucleus</location>
        <location evidence="1">Nucleolus</location>
    </subcellularLocation>
</comment>
<protein>
    <recommendedName>
        <fullName evidence="3">Nucleolar protein 16</fullName>
    </recommendedName>
</protein>
<dbReference type="PANTHER" id="PTHR13243:SF1">
    <property type="entry name" value="NUCLEOLAR PROTEIN 16"/>
    <property type="match status" value="1"/>
</dbReference>
<organism evidence="6 7">
    <name type="scientific">Meganyctiphanes norvegica</name>
    <name type="common">Northern krill</name>
    <name type="synonym">Thysanopoda norvegica</name>
    <dbReference type="NCBI Taxonomy" id="48144"/>
    <lineage>
        <taxon>Eukaryota</taxon>
        <taxon>Metazoa</taxon>
        <taxon>Ecdysozoa</taxon>
        <taxon>Arthropoda</taxon>
        <taxon>Crustacea</taxon>
        <taxon>Multicrustacea</taxon>
        <taxon>Malacostraca</taxon>
        <taxon>Eumalacostraca</taxon>
        <taxon>Eucarida</taxon>
        <taxon>Euphausiacea</taxon>
        <taxon>Euphausiidae</taxon>
        <taxon>Meganyctiphanes</taxon>
    </lineage>
</organism>
<gene>
    <name evidence="6" type="ORF">MNOR_LOCUS38632</name>
</gene>
<evidence type="ECO:0000256" key="5">
    <source>
        <dbReference type="SAM" id="Phobius"/>
    </source>
</evidence>
<feature type="non-terminal residue" evidence="6">
    <location>
        <position position="191"/>
    </location>
</feature>
<keyword evidence="5" id="KW-0472">Membrane</keyword>
<keyword evidence="7" id="KW-1185">Reference proteome</keyword>
<reference evidence="6 7" key="1">
    <citation type="submission" date="2024-05" db="EMBL/GenBank/DDBJ databases">
        <authorList>
            <person name="Wallberg A."/>
        </authorList>
    </citation>
    <scope>NUCLEOTIDE SEQUENCE [LARGE SCALE GENOMIC DNA]</scope>
</reference>
<evidence type="ECO:0000256" key="3">
    <source>
        <dbReference type="ARBA" id="ARBA00015522"/>
    </source>
</evidence>
<proteinExistence type="inferred from homology"/>
<evidence type="ECO:0000313" key="6">
    <source>
        <dbReference type="EMBL" id="CAL4214685.1"/>
    </source>
</evidence>
<dbReference type="InterPro" id="IPR019002">
    <property type="entry name" value="Ribosome_biogenesis_Nop16"/>
</dbReference>
<dbReference type="AlphaFoldDB" id="A0AAV2SMN5"/>
<dbReference type="PANTHER" id="PTHR13243">
    <property type="entry name" value="HSPC111 PROTEIN-RELATED"/>
    <property type="match status" value="1"/>
</dbReference>